<dbReference type="Proteomes" id="UP001152755">
    <property type="component" value="Unassembled WGS sequence"/>
</dbReference>
<name>A0A9X4M3C1_9ACTN</name>
<gene>
    <name evidence="1" type="ORF">NVS88_07820</name>
</gene>
<dbReference type="EMBL" id="JANRHA010000004">
    <property type="protein sequence ID" value="MDG3014463.1"/>
    <property type="molecule type" value="Genomic_DNA"/>
</dbReference>
<accession>A0A9X4M3C1</accession>
<organism evidence="1 2">
    <name type="scientific">Speluncibacter jeojiensis</name>
    <dbReference type="NCBI Taxonomy" id="2710754"/>
    <lineage>
        <taxon>Bacteria</taxon>
        <taxon>Bacillati</taxon>
        <taxon>Actinomycetota</taxon>
        <taxon>Actinomycetes</taxon>
        <taxon>Mycobacteriales</taxon>
        <taxon>Speluncibacteraceae</taxon>
        <taxon>Speluncibacter</taxon>
    </lineage>
</organism>
<dbReference type="AlphaFoldDB" id="A0A9X4M3C1"/>
<protein>
    <submittedName>
        <fullName evidence="1">Uncharacterized protein</fullName>
    </submittedName>
</protein>
<dbReference type="RefSeq" id="WP_277830865.1">
    <property type="nucleotide sequence ID" value="NZ_JAAIVF010000001.1"/>
</dbReference>
<evidence type="ECO:0000313" key="1">
    <source>
        <dbReference type="EMBL" id="MDG3014463.1"/>
    </source>
</evidence>
<proteinExistence type="predicted"/>
<keyword evidence="2" id="KW-1185">Reference proteome</keyword>
<comment type="caution">
    <text evidence="1">The sequence shown here is derived from an EMBL/GenBank/DDBJ whole genome shotgun (WGS) entry which is preliminary data.</text>
</comment>
<evidence type="ECO:0000313" key="2">
    <source>
        <dbReference type="Proteomes" id="UP001152755"/>
    </source>
</evidence>
<reference evidence="1" key="1">
    <citation type="submission" date="2022-08" db="EMBL/GenBank/DDBJ databases">
        <title>Genome analysis of Corynebacteriales strain.</title>
        <authorList>
            <person name="Lee S.D."/>
        </authorList>
    </citation>
    <scope>NUCLEOTIDE SEQUENCE</scope>
    <source>
        <strain evidence="1">D3-21</strain>
    </source>
</reference>
<sequence>MLRLTVTTAPQSSTALESLALITLDEIQQALRRHGLGITRTASDFLAREGERHTFVLDPPTAGEIFAATTGSAGAAGVVFGVSGTSQAVLDGPLRAWADALRDRYRVAAVLAG</sequence>